<evidence type="ECO:0000313" key="1">
    <source>
        <dbReference type="EMBL" id="AIW17537.1"/>
    </source>
</evidence>
<evidence type="ECO:0000313" key="4">
    <source>
        <dbReference type="Proteomes" id="UP000030071"/>
    </source>
</evidence>
<keyword evidence="3" id="KW-1185">Reference proteome</keyword>
<sequence>MELSIKESRKRFFIMAGKSCLSTGFKSMELAETDLKNRQSFYKYWANSIGVSIENTEPIVKHI</sequence>
<dbReference type="GeneID" id="23448204"/>
<geneLocation type="plasmid" evidence="1 4">
    <name>p48</name>
</geneLocation>
<reference evidence="2 3" key="2">
    <citation type="journal article" date="2012" name="Int. J. Syst. Evol. Microbiol.">
        <title>Vibrio caribbeanicus sp. nov., isolated from the marine sponge Scleritoderma cyanea.</title>
        <authorList>
            <person name="Hoffmann M."/>
            <person name="Monday S.R."/>
            <person name="Allard M.W."/>
            <person name="Strain E.A."/>
            <person name="Whittaker P."/>
            <person name="Naum M."/>
            <person name="McCarthy P.J."/>
            <person name="Lopez J.V."/>
            <person name="Fischer M."/>
            <person name="Brown E.W."/>
        </authorList>
    </citation>
    <scope>NUCLEOTIDE SEQUENCE [LARGE SCALE GENOMIC DNA]</scope>
    <source>
        <strain evidence="2 3">ATCC 19109</strain>
    </source>
</reference>
<reference evidence="1 4" key="3">
    <citation type="submission" date="2014-08" db="EMBL/GenBank/DDBJ databases">
        <title>First Complete Genome Sequence of the Shellfish Pathogen Vibrio tubiashii.</title>
        <authorList>
            <person name="Richards G.P."/>
            <person name="Needleman D.S."/>
            <person name="Watson M.A."/>
            <person name="Bono J.L."/>
        </authorList>
    </citation>
    <scope>NUCLEOTIDE SEQUENCE [LARGE SCALE GENOMIC DNA]</scope>
    <source>
        <strain evidence="1 4">ATCC 19109</strain>
        <plasmid evidence="1">p48</plasmid>
        <plasmid evidence="4">Plasmid p48</plasmid>
    </source>
</reference>
<dbReference type="HOGENOM" id="CLU_2733956_0_0_6"/>
<evidence type="ECO:0000313" key="3">
    <source>
        <dbReference type="Proteomes" id="UP000003836"/>
    </source>
</evidence>
<dbReference type="RefSeq" id="WP_004745279.1">
    <property type="nucleotide sequence ID" value="NZ_AFWI01000154.1"/>
</dbReference>
<accession>F9T6R2</accession>
<dbReference type="EMBL" id="AFWI01000154">
    <property type="protein sequence ID" value="EGU54467.1"/>
    <property type="molecule type" value="Genomic_DNA"/>
</dbReference>
<dbReference type="AlphaFoldDB" id="F9T6R2"/>
<gene>
    <name evidence="1" type="ORF">IX91_26120</name>
    <name evidence="2" type="ORF">VITU9109_02797</name>
</gene>
<dbReference type="KEGG" id="vtu:IX91_26120"/>
<dbReference type="EMBL" id="CP009359">
    <property type="protein sequence ID" value="AIW17537.1"/>
    <property type="molecule type" value="Genomic_DNA"/>
</dbReference>
<protein>
    <submittedName>
        <fullName evidence="1">Uncharacterized protein</fullName>
    </submittedName>
</protein>
<proteinExistence type="predicted"/>
<evidence type="ECO:0000313" key="2">
    <source>
        <dbReference type="EMBL" id="EGU54467.1"/>
    </source>
</evidence>
<dbReference type="Proteomes" id="UP000030071">
    <property type="component" value="Plasmid p48"/>
</dbReference>
<name>F9T6R2_9VIBR</name>
<dbReference type="PATRIC" id="fig|1051646.9.peg.5096"/>
<dbReference type="Proteomes" id="UP000003836">
    <property type="component" value="Unassembled WGS sequence"/>
</dbReference>
<reference evidence="2" key="1">
    <citation type="submission" date="2011-08" db="EMBL/GenBank/DDBJ databases">
        <authorList>
            <person name="Hoffman M."/>
            <person name="Strain E.A."/>
            <person name="Brown E."/>
            <person name="Allard M.W."/>
        </authorList>
    </citation>
    <scope>NUCLEOTIDE SEQUENCE</scope>
    <source>
        <strain evidence="2">ATCC 19109</strain>
    </source>
</reference>
<organism evidence="1 4">
    <name type="scientific">Vibrio tubiashii ATCC 19109</name>
    <dbReference type="NCBI Taxonomy" id="1051646"/>
    <lineage>
        <taxon>Bacteria</taxon>
        <taxon>Pseudomonadati</taxon>
        <taxon>Pseudomonadota</taxon>
        <taxon>Gammaproteobacteria</taxon>
        <taxon>Vibrionales</taxon>
        <taxon>Vibrionaceae</taxon>
        <taxon>Vibrio</taxon>
        <taxon>Vibrio oreintalis group</taxon>
    </lineage>
</organism>
<keyword evidence="1" id="KW-0614">Plasmid</keyword>